<comment type="cofactor">
    <cofactor evidence="5">
        <name>Mo-molybdopterin</name>
        <dbReference type="ChEBI" id="CHEBI:71302"/>
    </cofactor>
    <text evidence="5">Binds 1 Mo-molybdopterin (Mo-MPT) cofactor per subunit.</text>
</comment>
<dbReference type="InterPro" id="IPR000572">
    <property type="entry name" value="OxRdtase_Mopterin-bd_dom"/>
</dbReference>
<evidence type="ECO:0000256" key="1">
    <source>
        <dbReference type="ARBA" id="ARBA00022505"/>
    </source>
</evidence>
<comment type="similarity">
    <text evidence="5">Belongs to the MsrP family.</text>
</comment>
<comment type="catalytic activity">
    <reaction evidence="5">
        <text>L-methionyl-[protein] + a quinone + H2O = L-methionyl-(R)-S-oxide-[protein] + a quinol</text>
        <dbReference type="Rhea" id="RHEA:51296"/>
        <dbReference type="Rhea" id="RHEA-COMP:12313"/>
        <dbReference type="Rhea" id="RHEA-COMP:12314"/>
        <dbReference type="ChEBI" id="CHEBI:15377"/>
        <dbReference type="ChEBI" id="CHEBI:16044"/>
        <dbReference type="ChEBI" id="CHEBI:24646"/>
        <dbReference type="ChEBI" id="CHEBI:45764"/>
        <dbReference type="ChEBI" id="CHEBI:132124"/>
    </reaction>
</comment>
<dbReference type="HAMAP" id="MF_01206">
    <property type="entry name" value="MsrP"/>
    <property type="match status" value="1"/>
</dbReference>
<evidence type="ECO:0000256" key="2">
    <source>
        <dbReference type="ARBA" id="ARBA00022723"/>
    </source>
</evidence>
<feature type="binding site" evidence="5">
    <location>
        <position position="233"/>
    </location>
    <ligand>
        <name>Mo-molybdopterin</name>
        <dbReference type="ChEBI" id="CHEBI:71302"/>
    </ligand>
</feature>
<evidence type="ECO:0000256" key="5">
    <source>
        <dbReference type="HAMAP-Rule" id="MF_01206"/>
    </source>
</evidence>
<feature type="binding site" evidence="5">
    <location>
        <position position="145"/>
    </location>
    <ligand>
        <name>Mo-molybdopterin</name>
        <dbReference type="ChEBI" id="CHEBI:71302"/>
    </ligand>
    <ligandPart>
        <name>Mo</name>
        <dbReference type="ChEBI" id="CHEBI:28685"/>
    </ligandPart>
</feature>
<evidence type="ECO:0000313" key="7">
    <source>
        <dbReference type="EMBL" id="TCS60654.1"/>
    </source>
</evidence>
<keyword evidence="1 5" id="KW-0500">Molybdenum</keyword>
<dbReference type="Pfam" id="PF00174">
    <property type="entry name" value="Oxidored_molyb"/>
    <property type="match status" value="1"/>
</dbReference>
<dbReference type="GO" id="GO:0043546">
    <property type="term" value="F:molybdopterin cofactor binding"/>
    <property type="evidence" value="ECO:0007669"/>
    <property type="project" value="UniProtKB-UniRule"/>
</dbReference>
<dbReference type="InterPro" id="IPR019546">
    <property type="entry name" value="TAT_signal_bac_arc"/>
</dbReference>
<dbReference type="OrthoDB" id="9795587at2"/>
<dbReference type="NCBIfam" id="NF003767">
    <property type="entry name" value="PRK05363.1"/>
    <property type="match status" value="1"/>
</dbReference>
<keyword evidence="2 5" id="KW-0479">Metal-binding</keyword>
<dbReference type="InterPro" id="IPR006311">
    <property type="entry name" value="TAT_signal"/>
</dbReference>
<dbReference type="GO" id="GO:0046872">
    <property type="term" value="F:metal ion binding"/>
    <property type="evidence" value="ECO:0007669"/>
    <property type="project" value="UniProtKB-KW"/>
</dbReference>
<comment type="caution">
    <text evidence="7">The sequence shown here is derived from an EMBL/GenBank/DDBJ whole genome shotgun (WGS) entry which is preliminary data.</text>
</comment>
<dbReference type="RefSeq" id="WP_132939956.1">
    <property type="nucleotide sequence ID" value="NZ_CP119676.1"/>
</dbReference>
<sequence length="324" mass="36466">MLITIRKPSDAKEVEVTPQVLFESRRRFIKTAALGVAGGAVAFTLPGAPDARAVVTAGNGEKLAGIVDGPYATTEKLTPYKDVTTYNNFYEFGTSKSDPAENAKNFITRPWTVSIEGEVAKPGVVDVEDLIRSHQLEERIYRHRCVEAWSMVVPWVGVPLSAILKRVEPTSNAKFVAFETLYDPKRMPGQNRSVLDWPYVEGLRLDEAMNPLAILAVGVYGERMPAQNGAPIRLVTPWKYGFKGIKSIVKIRLVRDMPPTTWNKSAAREYGFYANVNPRVDHPRWSQAKERRIGEFFRRKTLMFNGYGAEVADMYRTMDLSKNF</sequence>
<proteinExistence type="inferred from homology"/>
<dbReference type="AlphaFoldDB" id="A0A4R3J5V3"/>
<evidence type="ECO:0000259" key="6">
    <source>
        <dbReference type="Pfam" id="PF00174"/>
    </source>
</evidence>
<dbReference type="Gene3D" id="3.90.420.10">
    <property type="entry name" value="Oxidoreductase, molybdopterin-binding domain"/>
    <property type="match status" value="1"/>
</dbReference>
<dbReference type="PANTHER" id="PTHR43032:SF3">
    <property type="entry name" value="PROTEIN-METHIONINE-SULFOXIDE REDUCTASE CATALYTIC SUBUNIT MSRP"/>
    <property type="match status" value="1"/>
</dbReference>
<dbReference type="GO" id="GO:0030091">
    <property type="term" value="P:protein repair"/>
    <property type="evidence" value="ECO:0007669"/>
    <property type="project" value="UniProtKB-UniRule"/>
</dbReference>
<dbReference type="SUPFAM" id="SSF56524">
    <property type="entry name" value="Oxidoreductase molybdopterin-binding domain"/>
    <property type="match status" value="1"/>
</dbReference>
<keyword evidence="3 5" id="KW-0732">Signal</keyword>
<keyword evidence="8" id="KW-1185">Reference proteome</keyword>
<dbReference type="Proteomes" id="UP000295304">
    <property type="component" value="Unassembled WGS sequence"/>
</dbReference>
<feature type="binding site" evidence="5">
    <location>
        <begin position="90"/>
        <end position="91"/>
    </location>
    <ligand>
        <name>Mo-molybdopterin</name>
        <dbReference type="ChEBI" id="CHEBI:71302"/>
    </ligand>
</feature>
<dbReference type="InterPro" id="IPR036374">
    <property type="entry name" value="OxRdtase_Mopterin-bd_sf"/>
</dbReference>
<dbReference type="EC" id="1.8.5.-" evidence="5"/>
<reference evidence="7 8" key="1">
    <citation type="submission" date="2019-03" db="EMBL/GenBank/DDBJ databases">
        <title>Genomic Encyclopedia of Type Strains, Phase IV (KMG-IV): sequencing the most valuable type-strain genomes for metagenomic binning, comparative biology and taxonomic classification.</title>
        <authorList>
            <person name="Goeker M."/>
        </authorList>
    </citation>
    <scope>NUCLEOTIDE SEQUENCE [LARGE SCALE GENOMIC DNA]</scope>
    <source>
        <strain evidence="7 8">DSM 101688</strain>
    </source>
</reference>
<gene>
    <name evidence="5" type="primary">msrP</name>
    <name evidence="7" type="ORF">EDD55_110130</name>
</gene>
<dbReference type="NCBIfam" id="TIGR01409">
    <property type="entry name" value="TAT_signal_seq"/>
    <property type="match status" value="1"/>
</dbReference>
<dbReference type="PANTHER" id="PTHR43032">
    <property type="entry name" value="PROTEIN-METHIONINE-SULFOXIDE REDUCTASE"/>
    <property type="match status" value="1"/>
</dbReference>
<feature type="domain" description="Oxidoreductase molybdopterin-binding" evidence="6">
    <location>
        <begin position="109"/>
        <end position="262"/>
    </location>
</feature>
<feature type="binding site" evidence="5">
    <location>
        <begin position="244"/>
        <end position="246"/>
    </location>
    <ligand>
        <name>Mo-molybdopterin</name>
        <dbReference type="ChEBI" id="CHEBI:71302"/>
    </ligand>
</feature>
<name>A0A4R3J5V3_9PROT</name>
<dbReference type="EMBL" id="SLZW01000010">
    <property type="protein sequence ID" value="TCS60654.1"/>
    <property type="molecule type" value="Genomic_DNA"/>
</dbReference>
<comment type="catalytic activity">
    <reaction evidence="5">
        <text>L-methionyl-[protein] + a quinone + H2O = L-methionyl-(S)-S-oxide-[protein] + a quinol</text>
        <dbReference type="Rhea" id="RHEA:51292"/>
        <dbReference type="Rhea" id="RHEA-COMP:12313"/>
        <dbReference type="Rhea" id="RHEA-COMP:12315"/>
        <dbReference type="ChEBI" id="CHEBI:15377"/>
        <dbReference type="ChEBI" id="CHEBI:16044"/>
        <dbReference type="ChEBI" id="CHEBI:24646"/>
        <dbReference type="ChEBI" id="CHEBI:44120"/>
        <dbReference type="ChEBI" id="CHEBI:132124"/>
    </reaction>
</comment>
<comment type="subunit">
    <text evidence="5">Heterodimer of a catalytic subunit (MsrP) and a heme-binding subunit (MsrQ).</text>
</comment>
<protein>
    <recommendedName>
        <fullName evidence="5">Protein-methionine-sulfoxide reductase catalytic subunit MsrP</fullName>
        <ecNumber evidence="5">1.8.5.-</ecNumber>
    </recommendedName>
</protein>
<evidence type="ECO:0000256" key="4">
    <source>
        <dbReference type="ARBA" id="ARBA00023002"/>
    </source>
</evidence>
<comment type="PTM">
    <text evidence="5">Predicted to be exported by the Tat system. The position of the signal peptide cleavage has not been experimentally proven.</text>
</comment>
<comment type="function">
    <text evidence="5">Part of the MsrPQ system that repairs oxidized periplasmic proteins containing methionine sulfoxide residues (Met-O), using respiratory chain electrons. Thus protects these proteins from oxidative-stress damage caused by reactive species of oxygen and chlorine generated by the host defense mechanisms. MsrPQ is essential for the maintenance of envelope integrity under bleach stress, rescuing a wide series of structurally unrelated periplasmic proteins from methionine oxidation. The catalytic subunit MsrP is non-stereospecific, being able to reduce both (R-) and (S-) diastereoisomers of methionine sulfoxide.</text>
</comment>
<feature type="binding site" evidence="5">
    <location>
        <position position="180"/>
    </location>
    <ligand>
        <name>Mo-molybdopterin</name>
        <dbReference type="ChEBI" id="CHEBI:71302"/>
    </ligand>
</feature>
<evidence type="ECO:0000256" key="3">
    <source>
        <dbReference type="ARBA" id="ARBA00022729"/>
    </source>
</evidence>
<dbReference type="PROSITE" id="PS51318">
    <property type="entry name" value="TAT"/>
    <property type="match status" value="1"/>
</dbReference>
<dbReference type="GO" id="GO:0016672">
    <property type="term" value="F:oxidoreductase activity, acting on a sulfur group of donors, quinone or similar compound as acceptor"/>
    <property type="evidence" value="ECO:0007669"/>
    <property type="project" value="UniProtKB-UniRule"/>
</dbReference>
<accession>A0A4R3J5V3</accession>
<keyword evidence="4 5" id="KW-0560">Oxidoreductase</keyword>
<dbReference type="InterPro" id="IPR022867">
    <property type="entry name" value="MsrP"/>
</dbReference>
<evidence type="ECO:0000313" key="8">
    <source>
        <dbReference type="Proteomes" id="UP000295304"/>
    </source>
</evidence>
<organism evidence="7 8">
    <name type="scientific">Varunaivibrio sulfuroxidans</name>
    <dbReference type="NCBI Taxonomy" id="1773489"/>
    <lineage>
        <taxon>Bacteria</taxon>
        <taxon>Pseudomonadati</taxon>
        <taxon>Pseudomonadota</taxon>
        <taxon>Alphaproteobacteria</taxon>
        <taxon>Rhodospirillales</taxon>
        <taxon>Magnetovibrionaceae</taxon>
        <taxon>Varunaivibrio</taxon>
    </lineage>
</organism>
<feature type="binding site" evidence="5">
    <location>
        <position position="87"/>
    </location>
    <ligand>
        <name>Mo-molybdopterin</name>
        <dbReference type="ChEBI" id="CHEBI:71302"/>
    </ligand>
</feature>
<feature type="binding site" evidence="5">
    <location>
        <position position="228"/>
    </location>
    <ligand>
        <name>Mo-molybdopterin</name>
        <dbReference type="ChEBI" id="CHEBI:71302"/>
    </ligand>
</feature>